<evidence type="ECO:0000256" key="3">
    <source>
        <dbReference type="SAM" id="MobiDB-lite"/>
    </source>
</evidence>
<name>A0A4Z0WFJ2_9GAMM</name>
<dbReference type="GO" id="GO:0043093">
    <property type="term" value="P:FtsZ-dependent cytokinesis"/>
    <property type="evidence" value="ECO:0007669"/>
    <property type="project" value="UniProtKB-UniRule"/>
</dbReference>
<dbReference type="Gene3D" id="1.20.5.110">
    <property type="match status" value="1"/>
</dbReference>
<protein>
    <recommendedName>
        <fullName evidence="1">Cell division coordinator CpoB</fullName>
    </recommendedName>
</protein>
<dbReference type="InterPro" id="IPR011990">
    <property type="entry name" value="TPR-like_helical_dom_sf"/>
</dbReference>
<gene>
    <name evidence="5" type="primary">ybgF</name>
    <name evidence="1" type="synonym">cpoB</name>
    <name evidence="5" type="ORF">E4656_06965</name>
</gene>
<accession>A0A4Z0WFJ2</accession>
<feature type="repeat" description="TPR" evidence="2">
    <location>
        <begin position="185"/>
        <end position="218"/>
    </location>
</feature>
<feature type="signal peptide" evidence="1">
    <location>
        <begin position="1"/>
        <end position="25"/>
    </location>
</feature>
<evidence type="ECO:0000256" key="1">
    <source>
        <dbReference type="HAMAP-Rule" id="MF_02066"/>
    </source>
</evidence>
<dbReference type="Pfam" id="PF13174">
    <property type="entry name" value="TPR_6"/>
    <property type="match status" value="1"/>
</dbReference>
<dbReference type="InterPro" id="IPR019734">
    <property type="entry name" value="TPR_rpt"/>
</dbReference>
<reference evidence="5 6" key="1">
    <citation type="submission" date="2019-04" db="EMBL/GenBank/DDBJ databases">
        <title>Natronospirillum operosus gen. nov., sp. nov., a haloalkaliphilic satellite isolated from decaying biomass of laboratory culture of cyanobacterium Geitlerinema sp. and proposal of Natronospirillaceae fam. nov. and Saccharospirillaceae fam. nov.</title>
        <authorList>
            <person name="Kevbrin V."/>
            <person name="Boltyanskaya Y."/>
            <person name="Koziaeva V."/>
            <person name="Grouzdev D.S."/>
            <person name="Park M."/>
            <person name="Cho J."/>
        </authorList>
    </citation>
    <scope>NUCLEOTIDE SEQUENCE [LARGE SCALE GENOMIC DNA]</scope>
    <source>
        <strain evidence="5 6">G-116</strain>
    </source>
</reference>
<keyword evidence="1" id="KW-0574">Periplasm</keyword>
<dbReference type="NCBIfam" id="TIGR02795">
    <property type="entry name" value="tol_pal_ybgF"/>
    <property type="match status" value="1"/>
</dbReference>
<dbReference type="Proteomes" id="UP000297475">
    <property type="component" value="Unassembled WGS sequence"/>
</dbReference>
<feature type="chain" id="PRO_5031653807" description="Cell division coordinator CpoB" evidence="1">
    <location>
        <begin position="26"/>
        <end position="272"/>
    </location>
</feature>
<dbReference type="SUPFAM" id="SSF48452">
    <property type="entry name" value="TPR-like"/>
    <property type="match status" value="1"/>
</dbReference>
<keyword evidence="1" id="KW-0131">Cell cycle</keyword>
<feature type="repeat" description="TPR" evidence="2">
    <location>
        <begin position="222"/>
        <end position="255"/>
    </location>
</feature>
<dbReference type="SMART" id="SM00028">
    <property type="entry name" value="TPR"/>
    <property type="match status" value="2"/>
</dbReference>
<feature type="compositionally biased region" description="Low complexity" evidence="3">
    <location>
        <begin position="126"/>
        <end position="136"/>
    </location>
</feature>
<dbReference type="PROSITE" id="PS50005">
    <property type="entry name" value="TPR"/>
    <property type="match status" value="2"/>
</dbReference>
<dbReference type="Pfam" id="PF13432">
    <property type="entry name" value="TPR_16"/>
    <property type="match status" value="1"/>
</dbReference>
<dbReference type="EMBL" id="SRMF01000002">
    <property type="protein sequence ID" value="TGG93921.1"/>
    <property type="molecule type" value="Genomic_DNA"/>
</dbReference>
<evidence type="ECO:0000256" key="2">
    <source>
        <dbReference type="PROSITE-ProRule" id="PRU00339"/>
    </source>
</evidence>
<evidence type="ECO:0000313" key="5">
    <source>
        <dbReference type="EMBL" id="TGG93921.1"/>
    </source>
</evidence>
<keyword evidence="1" id="KW-0132">Cell division</keyword>
<dbReference type="InterPro" id="IPR032519">
    <property type="entry name" value="YbgF_tri"/>
</dbReference>
<dbReference type="InterPro" id="IPR034706">
    <property type="entry name" value="CpoB"/>
</dbReference>
<dbReference type="HAMAP" id="MF_02066">
    <property type="entry name" value="CpoB"/>
    <property type="match status" value="1"/>
</dbReference>
<feature type="coiled-coil region" evidence="1">
    <location>
        <begin position="75"/>
        <end position="109"/>
    </location>
</feature>
<dbReference type="AlphaFoldDB" id="A0A4Z0WFJ2"/>
<dbReference type="GO" id="GO:0070206">
    <property type="term" value="P:protein trimerization"/>
    <property type="evidence" value="ECO:0007669"/>
    <property type="project" value="InterPro"/>
</dbReference>
<comment type="caution">
    <text evidence="5">The sequence shown here is derived from an EMBL/GenBank/DDBJ whole genome shotgun (WGS) entry which is preliminary data.</text>
</comment>
<sequence length="272" mass="30458" precursor="true">MPALKKTALLGTLGAALMGSSFSLANPPIEQGRPTLINQPGGILADDLVTDEQLRSRLQALENELSGQFVSQDGLTQLLDRLLRMESEIQSLRGEVEELNERLRRAEADSRDRYIDLDRRLTDVQASGAQSLAGQAPETSDIDDPEEAQRDYRRARDLISERRYEEATSALADFVEDYPDSGLAADAWFWLGEVHTLLREYDSAEAAYNRIIDDFPDSDKRLDALFKLGFVAERTGDVELAQDYYQQVAEQAPDSNLGSLANQRLDTLQEFQ</sequence>
<feature type="domain" description="YbgF trimerisation" evidence="4">
    <location>
        <begin position="53"/>
        <end position="130"/>
    </location>
</feature>
<organism evidence="5 6">
    <name type="scientific">Natronospirillum operosum</name>
    <dbReference type="NCBI Taxonomy" id="2759953"/>
    <lineage>
        <taxon>Bacteria</taxon>
        <taxon>Pseudomonadati</taxon>
        <taxon>Pseudomonadota</taxon>
        <taxon>Gammaproteobacteria</taxon>
        <taxon>Oceanospirillales</taxon>
        <taxon>Natronospirillaceae</taxon>
        <taxon>Natronospirillum</taxon>
    </lineage>
</organism>
<keyword evidence="1" id="KW-0175">Coiled coil</keyword>
<keyword evidence="2" id="KW-0802">TPR repeat</keyword>
<dbReference type="OrthoDB" id="9768142at2"/>
<keyword evidence="1" id="KW-0732">Signal</keyword>
<dbReference type="Pfam" id="PF16331">
    <property type="entry name" value="TolA_bind_tri"/>
    <property type="match status" value="1"/>
</dbReference>
<evidence type="ECO:0000259" key="4">
    <source>
        <dbReference type="Pfam" id="PF16331"/>
    </source>
</evidence>
<keyword evidence="6" id="KW-1185">Reference proteome</keyword>
<evidence type="ECO:0000313" key="6">
    <source>
        <dbReference type="Proteomes" id="UP000297475"/>
    </source>
</evidence>
<comment type="similarity">
    <text evidence="1">Belongs to the CpoB family.</text>
</comment>
<feature type="region of interest" description="Disordered" evidence="3">
    <location>
        <begin position="126"/>
        <end position="150"/>
    </location>
</feature>
<comment type="function">
    <text evidence="1">Mediates coordination of peptidoglycan synthesis and outer membrane constriction during cell division.</text>
</comment>
<dbReference type="Gene3D" id="1.25.40.10">
    <property type="entry name" value="Tetratricopeptide repeat domain"/>
    <property type="match status" value="1"/>
</dbReference>
<dbReference type="GO" id="GO:0030288">
    <property type="term" value="C:outer membrane-bounded periplasmic space"/>
    <property type="evidence" value="ECO:0007669"/>
    <property type="project" value="UniProtKB-UniRule"/>
</dbReference>
<dbReference type="InterPro" id="IPR014162">
    <property type="entry name" value="CpoB_C"/>
</dbReference>
<proteinExistence type="inferred from homology"/>
<comment type="subcellular location">
    <subcellularLocation>
        <location evidence="1">Periplasm</location>
    </subcellularLocation>
</comment>